<evidence type="ECO:0000313" key="4">
    <source>
        <dbReference type="Proteomes" id="UP000448877"/>
    </source>
</evidence>
<organism evidence="1 3">
    <name type="scientific">Bacteroides cellulosilyticus</name>
    <dbReference type="NCBI Taxonomy" id="246787"/>
    <lineage>
        <taxon>Bacteria</taxon>
        <taxon>Pseudomonadati</taxon>
        <taxon>Bacteroidota</taxon>
        <taxon>Bacteroidia</taxon>
        <taxon>Bacteroidales</taxon>
        <taxon>Bacteroidaceae</taxon>
        <taxon>Bacteroides</taxon>
    </lineage>
</organism>
<dbReference type="GeneID" id="66308186"/>
<gene>
    <name evidence="1" type="ORF">BcellWH2_00405</name>
    <name evidence="2" type="ORF">F2Y81_23460</name>
</gene>
<protein>
    <submittedName>
        <fullName evidence="2">DUF3990 domain-containing protein</fullName>
    </submittedName>
</protein>
<dbReference type="Proteomes" id="UP000448877">
    <property type="component" value="Unassembled WGS sequence"/>
</dbReference>
<dbReference type="eggNOG" id="ENOG5032UDM">
    <property type="taxonomic scope" value="Bacteria"/>
</dbReference>
<dbReference type="EMBL" id="VVYV01000054">
    <property type="protein sequence ID" value="KAA5413293.1"/>
    <property type="molecule type" value="Genomic_DNA"/>
</dbReference>
<dbReference type="RefSeq" id="WP_007218267.1">
    <property type="nucleotide sequence ID" value="NZ_CABMLT010000016.1"/>
</dbReference>
<reference evidence="1 3" key="1">
    <citation type="journal article" date="2015" name="Science">
        <title>Genetic determinants of in vivo fitness and diet responsiveness in multiple human gut Bacteroides.</title>
        <authorList>
            <person name="Wu M."/>
            <person name="McNulty N.P."/>
            <person name="Rodionov D.A."/>
            <person name="Khoroshkin M.S."/>
            <person name="Griffin N.W."/>
            <person name="Cheng J."/>
            <person name="Latreille P."/>
            <person name="Kerstetter R.A."/>
            <person name="Terrapon N."/>
            <person name="Henrissat B."/>
            <person name="Osterman A.L."/>
            <person name="Gordon J.I."/>
        </authorList>
    </citation>
    <scope>NUCLEOTIDE SEQUENCE [LARGE SCALE GENOMIC DNA]</scope>
    <source>
        <strain evidence="1 3">WH2</strain>
    </source>
</reference>
<dbReference type="Proteomes" id="UP000061809">
    <property type="component" value="Chromosome"/>
</dbReference>
<evidence type="ECO:0000313" key="2">
    <source>
        <dbReference type="EMBL" id="KAA5413293.1"/>
    </source>
</evidence>
<dbReference type="EMBL" id="CP012801">
    <property type="protein sequence ID" value="ALJ57680.1"/>
    <property type="molecule type" value="Genomic_DNA"/>
</dbReference>
<dbReference type="Pfam" id="PF13151">
    <property type="entry name" value="DUF3990"/>
    <property type="match status" value="1"/>
</dbReference>
<proteinExistence type="predicted"/>
<reference evidence="2 4" key="2">
    <citation type="journal article" date="2019" name="Nat. Med.">
        <title>A library of human gut bacterial isolates paired with longitudinal multiomics data enables mechanistic microbiome research.</title>
        <authorList>
            <person name="Poyet M."/>
            <person name="Groussin M."/>
            <person name="Gibbons S.M."/>
            <person name="Avila-Pacheco J."/>
            <person name="Jiang X."/>
            <person name="Kearney S.M."/>
            <person name="Perrotta A.R."/>
            <person name="Berdy B."/>
            <person name="Zhao S."/>
            <person name="Lieberman T.D."/>
            <person name="Swanson P.K."/>
            <person name="Smith M."/>
            <person name="Roesemann S."/>
            <person name="Alexander J.E."/>
            <person name="Rich S.A."/>
            <person name="Livny J."/>
            <person name="Vlamakis H."/>
            <person name="Clish C."/>
            <person name="Bullock K."/>
            <person name="Deik A."/>
            <person name="Scott J."/>
            <person name="Pierce K.A."/>
            <person name="Xavier R.J."/>
            <person name="Alm E.J."/>
        </authorList>
    </citation>
    <scope>NUCLEOTIDE SEQUENCE [LARGE SCALE GENOMIC DNA]</scope>
    <source>
        <strain evidence="2 4">BIOML-A6</strain>
    </source>
</reference>
<dbReference type="AlphaFoldDB" id="A0A0P0FTN7"/>
<dbReference type="KEGG" id="bcel:BcellWH2_00405"/>
<dbReference type="InterPro" id="IPR025051">
    <property type="entry name" value="DUF3990"/>
</dbReference>
<name>A0A0P0FTN7_9BACE</name>
<sequence length="162" mass="18619">MIRLYHGSNTVIEHIDLSRSKRGKDFGQGFYLNANPDQAMEMAIRTARFMNEGQPTLSCFEFDETKADEMGLSIKVFPDYSEEWAEFVVMNRKNDSDIPAHSYDIVIGPIADDTVGVQIRRYIMGYLSVATLVEELKFKGDHAFQYFFGTPRAVEFLKRIEL</sequence>
<dbReference type="PATRIC" id="fig|246787.4.peg.428"/>
<evidence type="ECO:0000313" key="3">
    <source>
        <dbReference type="Proteomes" id="UP000061809"/>
    </source>
</evidence>
<accession>A0A0P0FTN7</accession>
<evidence type="ECO:0000313" key="1">
    <source>
        <dbReference type="EMBL" id="ALJ57680.1"/>
    </source>
</evidence>
<dbReference type="STRING" id="246787.BcellWH2_00405"/>